<protein>
    <submittedName>
        <fullName evidence="2">Uncharacterized protein</fullName>
    </submittedName>
</protein>
<accession>A0A1I4TYD2</accession>
<proteinExistence type="predicted"/>
<keyword evidence="1" id="KW-0175">Coiled coil</keyword>
<sequence length="467" mass="54260">MRITQEEVLEKSCKEIIETILACLDHAIKGTIYLIGPLPELRAIRITSGVRDTEGDEIRWGLPEHSDYNFPGKTWLQYRDEPGRPLEAMAWCVERQRSWTADNPAEDTRSVRKQLVGELEDYHHMEPVLVRKADIYGSSDMLEYPLTWDGKPIWQDTEYAVVAVIKIHFLPNTIRRGDKSTKLVKRLARVLGSDILSLHLREAFCEVRRSFERKRLESCNELAHQLRNPIMKLGFIASAINAEIALLRQQWEHYISQQLPELMTKDKIMERLHQILVSRLDQLDGHMDLKVTAHTLLRKQKDFQQLGLHPSNGREWILRQIEPLWEAIFEATPLWSDRAEEVRKLLQSLKEAIWYGLDESIISRLNHIPEEVKETWSRLAYSEFSPENTEILEEILTFLEYAPIEITHGQHIRRVLSYLKSVTEVVQELEERANAIIDSLRNMDLEPIISSFSTEAAGEESCILSGR</sequence>
<dbReference type="EMBL" id="FOUU01000004">
    <property type="protein sequence ID" value="SFM81732.1"/>
    <property type="molecule type" value="Genomic_DNA"/>
</dbReference>
<reference evidence="2 3" key="1">
    <citation type="submission" date="2016-10" db="EMBL/GenBank/DDBJ databases">
        <authorList>
            <person name="de Groot N.N."/>
        </authorList>
    </citation>
    <scope>NUCLEOTIDE SEQUENCE [LARGE SCALE GENOMIC DNA]</scope>
    <source>
        <strain evidence="2 3">DSM 9990</strain>
    </source>
</reference>
<keyword evidence="3" id="KW-1185">Reference proteome</keyword>
<evidence type="ECO:0000313" key="3">
    <source>
        <dbReference type="Proteomes" id="UP000199611"/>
    </source>
</evidence>
<feature type="coiled-coil region" evidence="1">
    <location>
        <begin position="419"/>
        <end position="446"/>
    </location>
</feature>
<dbReference type="STRING" id="39841.SAMN05660836_01593"/>
<evidence type="ECO:0000313" key="2">
    <source>
        <dbReference type="EMBL" id="SFM81732.1"/>
    </source>
</evidence>
<dbReference type="Proteomes" id="UP000199611">
    <property type="component" value="Unassembled WGS sequence"/>
</dbReference>
<dbReference type="AlphaFoldDB" id="A0A1I4TYD2"/>
<gene>
    <name evidence="2" type="ORF">SAMN05660836_01593</name>
</gene>
<dbReference type="RefSeq" id="WP_177193584.1">
    <property type="nucleotide sequence ID" value="NZ_FOUU01000004.1"/>
</dbReference>
<evidence type="ECO:0000256" key="1">
    <source>
        <dbReference type="SAM" id="Coils"/>
    </source>
</evidence>
<name>A0A1I4TYD2_9BACT</name>
<organism evidence="2 3">
    <name type="scientific">Thermodesulforhabdus norvegica</name>
    <dbReference type="NCBI Taxonomy" id="39841"/>
    <lineage>
        <taxon>Bacteria</taxon>
        <taxon>Pseudomonadati</taxon>
        <taxon>Thermodesulfobacteriota</taxon>
        <taxon>Syntrophobacteria</taxon>
        <taxon>Syntrophobacterales</taxon>
        <taxon>Thermodesulforhabdaceae</taxon>
        <taxon>Thermodesulforhabdus</taxon>
    </lineage>
</organism>